<dbReference type="AlphaFoldDB" id="A0A914WBY9"/>
<feature type="region of interest" description="Disordered" evidence="1">
    <location>
        <begin position="71"/>
        <end position="101"/>
    </location>
</feature>
<keyword evidence="2" id="KW-1185">Reference proteome</keyword>
<proteinExistence type="predicted"/>
<name>A0A914WBY9_9BILA</name>
<evidence type="ECO:0000256" key="1">
    <source>
        <dbReference type="SAM" id="MobiDB-lite"/>
    </source>
</evidence>
<reference evidence="3" key="1">
    <citation type="submission" date="2022-11" db="UniProtKB">
        <authorList>
            <consortium name="WormBaseParasite"/>
        </authorList>
    </citation>
    <scope>IDENTIFICATION</scope>
</reference>
<evidence type="ECO:0000313" key="2">
    <source>
        <dbReference type="Proteomes" id="UP000887566"/>
    </source>
</evidence>
<sequence>MTGERLVAGSPNRYEEEAGPKAATCGRRPNLPLRGREAGRPPRRHPSYWHFGQRQVGNALKYYAIKADPFSKADTESDASDESDKDFNSLIRMPLVAPSGA</sequence>
<dbReference type="Proteomes" id="UP000887566">
    <property type="component" value="Unplaced"/>
</dbReference>
<feature type="region of interest" description="Disordered" evidence="1">
    <location>
        <begin position="1"/>
        <end position="49"/>
    </location>
</feature>
<evidence type="ECO:0000313" key="3">
    <source>
        <dbReference type="WBParaSite" id="PSAMB.scaffold3583size17719.g21922.t1"/>
    </source>
</evidence>
<organism evidence="2 3">
    <name type="scientific">Plectus sambesii</name>
    <dbReference type="NCBI Taxonomy" id="2011161"/>
    <lineage>
        <taxon>Eukaryota</taxon>
        <taxon>Metazoa</taxon>
        <taxon>Ecdysozoa</taxon>
        <taxon>Nematoda</taxon>
        <taxon>Chromadorea</taxon>
        <taxon>Plectida</taxon>
        <taxon>Plectina</taxon>
        <taxon>Plectoidea</taxon>
        <taxon>Plectidae</taxon>
        <taxon>Plectus</taxon>
    </lineage>
</organism>
<dbReference type="WBParaSite" id="PSAMB.scaffold3583size17719.g21922.t1">
    <property type="protein sequence ID" value="PSAMB.scaffold3583size17719.g21922.t1"/>
    <property type="gene ID" value="PSAMB.scaffold3583size17719.g21922"/>
</dbReference>
<protein>
    <submittedName>
        <fullName evidence="3">Uncharacterized protein</fullName>
    </submittedName>
</protein>
<accession>A0A914WBY9</accession>